<sequence>MGFSETWNKIGGQVESAHDLKILTIDIECSPSVAHVWGLWDQNVAINQIVEDGKMICFAAKWYGDEQTLFYSDRGKGGHEAMVRAAWELLNKADIIVTYNGINYDVKHLNREFVTLGLPPVERFKHVDLLRVVKKHFKFPSNKLDYVAQRLGIGHKVVHEGHGLWVACMEGDMEAWQRMEAYNRGDVTLTEKLYDRLRPWCGVGMGVSLAVYDGDVLSCPACGSVERVETEPVVVGVSRFRGYRCAACGCVYRSRTRVGDVSAARPVS</sequence>
<feature type="domain" description="YprB ribonuclease H-like" evidence="1">
    <location>
        <begin position="56"/>
        <end position="197"/>
    </location>
</feature>
<evidence type="ECO:0000259" key="1">
    <source>
        <dbReference type="Pfam" id="PF13482"/>
    </source>
</evidence>
<dbReference type="GO" id="GO:0003676">
    <property type="term" value="F:nucleic acid binding"/>
    <property type="evidence" value="ECO:0007669"/>
    <property type="project" value="InterPro"/>
</dbReference>
<dbReference type="InterPro" id="IPR012337">
    <property type="entry name" value="RNaseH-like_sf"/>
</dbReference>
<reference evidence="2" key="1">
    <citation type="journal article" date="2021" name="Proc. Natl. Acad. Sci. U.S.A.">
        <title>A Catalog of Tens of Thousands of Viruses from Human Metagenomes Reveals Hidden Associations with Chronic Diseases.</title>
        <authorList>
            <person name="Tisza M.J."/>
            <person name="Buck C.B."/>
        </authorList>
    </citation>
    <scope>NUCLEOTIDE SEQUENCE</scope>
    <source>
        <strain evidence="2">Ctesc4</strain>
    </source>
</reference>
<dbReference type="SUPFAM" id="SSF53098">
    <property type="entry name" value="Ribonuclease H-like"/>
    <property type="match status" value="1"/>
</dbReference>
<accession>A0A8S5TD29</accession>
<dbReference type="InterPro" id="IPR036397">
    <property type="entry name" value="RNaseH_sf"/>
</dbReference>
<dbReference type="Gene3D" id="3.30.420.10">
    <property type="entry name" value="Ribonuclease H-like superfamily/Ribonuclease H"/>
    <property type="match status" value="1"/>
</dbReference>
<dbReference type="Pfam" id="PF13482">
    <property type="entry name" value="RNase_H_2"/>
    <property type="match status" value="1"/>
</dbReference>
<proteinExistence type="predicted"/>
<dbReference type="EMBL" id="BK032802">
    <property type="protein sequence ID" value="DAF61040.1"/>
    <property type="molecule type" value="Genomic_DNA"/>
</dbReference>
<evidence type="ECO:0000313" key="2">
    <source>
        <dbReference type="EMBL" id="DAF61040.1"/>
    </source>
</evidence>
<dbReference type="InterPro" id="IPR038720">
    <property type="entry name" value="YprB_RNase_H-like_dom"/>
</dbReference>
<organism evidence="2">
    <name type="scientific">Phage sp. ctesc4</name>
    <dbReference type="NCBI Taxonomy" id="2828008"/>
    <lineage>
        <taxon>Viruses</taxon>
    </lineage>
</organism>
<name>A0A8S5TD29_9VIRU</name>
<protein>
    <recommendedName>
        <fullName evidence="1">YprB ribonuclease H-like domain-containing protein</fullName>
    </recommendedName>
</protein>